<dbReference type="InterPro" id="IPR007492">
    <property type="entry name" value="LytTR_DNA-bd_dom"/>
</dbReference>
<dbReference type="InterPro" id="IPR011006">
    <property type="entry name" value="CheY-like_superfamily"/>
</dbReference>
<dbReference type="Gene3D" id="2.40.50.1020">
    <property type="entry name" value="LytTr DNA-binding domain"/>
    <property type="match status" value="1"/>
</dbReference>
<evidence type="ECO:0000313" key="3">
    <source>
        <dbReference type="EMBL" id="AKP53733.1"/>
    </source>
</evidence>
<feature type="domain" description="Response regulatory" evidence="2">
    <location>
        <begin position="4"/>
        <end position="115"/>
    </location>
</feature>
<dbReference type="Gene3D" id="3.40.50.2300">
    <property type="match status" value="1"/>
</dbReference>
<dbReference type="PATRIC" id="fig|320787.5.peg.4814"/>
<keyword evidence="4" id="KW-1185">Reference proteome</keyword>
<feature type="modified residue" description="4-aspartylphosphate" evidence="1">
    <location>
        <position position="55"/>
    </location>
</feature>
<dbReference type="SUPFAM" id="SSF52172">
    <property type="entry name" value="CheY-like"/>
    <property type="match status" value="1"/>
</dbReference>
<dbReference type="KEGG" id="camu:CA2015_4390"/>
<dbReference type="InterPro" id="IPR046947">
    <property type="entry name" value="LytR-like"/>
</dbReference>
<evidence type="ECO:0000313" key="4">
    <source>
        <dbReference type="Proteomes" id="UP000036520"/>
    </source>
</evidence>
<accession>A0A0H4PL31</accession>
<evidence type="ECO:0000259" key="2">
    <source>
        <dbReference type="PROSITE" id="PS50110"/>
    </source>
</evidence>
<dbReference type="PROSITE" id="PS50110">
    <property type="entry name" value="RESPONSE_REGULATORY"/>
    <property type="match status" value="1"/>
</dbReference>
<dbReference type="InterPro" id="IPR001789">
    <property type="entry name" value="Sig_transdc_resp-reg_receiver"/>
</dbReference>
<reference evidence="3 4" key="1">
    <citation type="submission" date="2015-07" db="EMBL/GenBank/DDBJ databases">
        <authorList>
            <person name="Kim K.M."/>
        </authorList>
    </citation>
    <scope>NUCLEOTIDE SEQUENCE [LARGE SCALE GENOMIC DNA]</scope>
    <source>
        <strain evidence="3 4">KCTC 12363</strain>
    </source>
</reference>
<dbReference type="RefSeq" id="WP_048643801.1">
    <property type="nucleotide sequence ID" value="NZ_CP012040.1"/>
</dbReference>
<protein>
    <submittedName>
        <fullName evidence="3">Two-component system response regulator</fullName>
    </submittedName>
</protein>
<dbReference type="AlphaFoldDB" id="A0A0H4PL31"/>
<keyword evidence="1" id="KW-0597">Phosphoprotein</keyword>
<dbReference type="PANTHER" id="PTHR37299">
    <property type="entry name" value="TRANSCRIPTIONAL REGULATOR-RELATED"/>
    <property type="match status" value="1"/>
</dbReference>
<dbReference type="SMART" id="SM00448">
    <property type="entry name" value="REC"/>
    <property type="match status" value="1"/>
</dbReference>
<dbReference type="GO" id="GO:0003677">
    <property type="term" value="F:DNA binding"/>
    <property type="evidence" value="ECO:0007669"/>
    <property type="project" value="InterPro"/>
</dbReference>
<dbReference type="OrthoDB" id="1646880at2"/>
<proteinExistence type="predicted"/>
<dbReference type="Proteomes" id="UP000036520">
    <property type="component" value="Chromosome"/>
</dbReference>
<dbReference type="Pfam" id="PF00072">
    <property type="entry name" value="Response_reg"/>
    <property type="match status" value="1"/>
</dbReference>
<name>A0A0H4PL31_9BACT</name>
<sequence length="247" mass="28517">MKINCIIVDDEVLALDILEDYISRMPMLELKGKFDSPLKAMDCIVHEEVKLMFLDINMPDINGIKFYESLANKPKVIFTTAYSEYAVKGFEINAIDYLLKPISFSRFFQAVGKVINIPNALPAAPVQSSYQESQNDESSRFIFVKVEHFTKKVSLKDIAYLQGYKDYVKIYLIGEDKPILTLNSIKHYEMSLFSKGFIRIHKSYIVSVNQIEIISRNKVKLIDKDLHITIGGNYRDFFYELVVNKNI</sequence>
<dbReference type="Pfam" id="PF04397">
    <property type="entry name" value="LytTR"/>
    <property type="match status" value="1"/>
</dbReference>
<dbReference type="PANTHER" id="PTHR37299:SF1">
    <property type="entry name" value="STAGE 0 SPORULATION PROTEIN A HOMOLOG"/>
    <property type="match status" value="1"/>
</dbReference>
<dbReference type="SMART" id="SM00850">
    <property type="entry name" value="LytTR"/>
    <property type="match status" value="1"/>
</dbReference>
<dbReference type="GO" id="GO:0000156">
    <property type="term" value="F:phosphorelay response regulator activity"/>
    <property type="evidence" value="ECO:0007669"/>
    <property type="project" value="InterPro"/>
</dbReference>
<gene>
    <name evidence="3" type="ORF">CA2015_4390</name>
</gene>
<organism evidence="3 4">
    <name type="scientific">Cyclobacterium amurskyense</name>
    <dbReference type="NCBI Taxonomy" id="320787"/>
    <lineage>
        <taxon>Bacteria</taxon>
        <taxon>Pseudomonadati</taxon>
        <taxon>Bacteroidota</taxon>
        <taxon>Cytophagia</taxon>
        <taxon>Cytophagales</taxon>
        <taxon>Cyclobacteriaceae</taxon>
        <taxon>Cyclobacterium</taxon>
    </lineage>
</organism>
<dbReference type="EMBL" id="CP012040">
    <property type="protein sequence ID" value="AKP53733.1"/>
    <property type="molecule type" value="Genomic_DNA"/>
</dbReference>
<evidence type="ECO:0000256" key="1">
    <source>
        <dbReference type="PROSITE-ProRule" id="PRU00169"/>
    </source>
</evidence>
<dbReference type="STRING" id="320787.CA2015_4390"/>